<keyword evidence="6" id="KW-0597">Phosphoprotein</keyword>
<comment type="catalytic activity">
    <reaction evidence="22">
        <text>1-(9Z-octadecenoyl)-sn-glycero-3-phosphocholine + H2O = 1-(9Z-octadecenoyl)-sn-glycerol + phosphocholine + H(+)</text>
        <dbReference type="Rhea" id="RHEA:41091"/>
        <dbReference type="ChEBI" id="CHEBI:15377"/>
        <dbReference type="ChEBI" id="CHEBI:15378"/>
        <dbReference type="ChEBI" id="CHEBI:28610"/>
        <dbReference type="ChEBI" id="CHEBI:75757"/>
        <dbReference type="ChEBI" id="CHEBI:295975"/>
    </reaction>
    <physiologicalReaction direction="left-to-right" evidence="22">
        <dbReference type="Rhea" id="RHEA:41092"/>
    </physiologicalReaction>
</comment>
<evidence type="ECO:0000256" key="9">
    <source>
        <dbReference type="ARBA" id="ARBA00022729"/>
    </source>
</evidence>
<comment type="similarity">
    <text evidence="3">Belongs to the nucleotide pyrophosphatase/phosphodiesterase family.</text>
</comment>
<keyword evidence="16" id="KW-0325">Glycoprotein</keyword>
<comment type="catalytic activity">
    <reaction evidence="24">
        <text>a 1-O-alkyl-sn-glycero-3-phosphocholine + H2O = a 1-O-alkyl-sn-glycerol + phosphocholine + H(+)</text>
        <dbReference type="Rhea" id="RHEA:36083"/>
        <dbReference type="ChEBI" id="CHEBI:15377"/>
        <dbReference type="ChEBI" id="CHEBI:15378"/>
        <dbReference type="ChEBI" id="CHEBI:15850"/>
        <dbReference type="ChEBI" id="CHEBI:30909"/>
        <dbReference type="ChEBI" id="CHEBI:295975"/>
    </reaction>
    <physiologicalReaction direction="left-to-right" evidence="24">
        <dbReference type="Rhea" id="RHEA:36084"/>
    </physiologicalReaction>
</comment>
<comment type="catalytic activity">
    <reaction evidence="25">
        <text>a 1-acyl-sn-glycero-3-phosphocholine + H2O = a 1-acyl-sn-glycerol + phosphocholine + H(+)</text>
        <dbReference type="Rhea" id="RHEA:44720"/>
        <dbReference type="ChEBI" id="CHEBI:15377"/>
        <dbReference type="ChEBI" id="CHEBI:15378"/>
        <dbReference type="ChEBI" id="CHEBI:58168"/>
        <dbReference type="ChEBI" id="CHEBI:64683"/>
        <dbReference type="ChEBI" id="CHEBI:295975"/>
    </reaction>
    <physiologicalReaction direction="left-to-right" evidence="25">
        <dbReference type="Rhea" id="RHEA:44721"/>
    </physiologicalReaction>
</comment>
<comment type="catalytic activity">
    <reaction evidence="31">
        <text>1-(5Z,8Z,11Z,14Z-eicosatetraenoyl)-sn-glycero-3-phosphocholine + H2O = 1-(5Z,8Z,11Z,14Z-eicosatetraenoyl)-sn-glycerol + phosphocholine + H(+)</text>
        <dbReference type="Rhea" id="RHEA:41003"/>
        <dbReference type="ChEBI" id="CHEBI:15377"/>
        <dbReference type="ChEBI" id="CHEBI:15378"/>
        <dbReference type="ChEBI" id="CHEBI:34071"/>
        <dbReference type="ChEBI" id="CHEBI:74344"/>
        <dbReference type="ChEBI" id="CHEBI:295975"/>
    </reaction>
    <physiologicalReaction direction="left-to-right" evidence="31">
        <dbReference type="Rhea" id="RHEA:41004"/>
    </physiologicalReaction>
</comment>
<evidence type="ECO:0000256" key="5">
    <source>
        <dbReference type="ARBA" id="ARBA00022475"/>
    </source>
</evidence>
<evidence type="ECO:0000256" key="1">
    <source>
        <dbReference type="ARBA" id="ARBA00001947"/>
    </source>
</evidence>
<comment type="catalytic activity">
    <reaction evidence="23">
        <text>glycero-2-phosphocholine + H2O = phosphocholine + glycerol + H(+)</text>
        <dbReference type="Rhea" id="RHEA:61684"/>
        <dbReference type="ChEBI" id="CHEBI:15377"/>
        <dbReference type="ChEBI" id="CHEBI:15378"/>
        <dbReference type="ChEBI" id="CHEBI:17754"/>
        <dbReference type="ChEBI" id="CHEBI:144950"/>
        <dbReference type="ChEBI" id="CHEBI:295975"/>
    </reaction>
    <physiologicalReaction direction="left-to-right" evidence="23">
        <dbReference type="Rhea" id="RHEA:61685"/>
    </physiologicalReaction>
</comment>
<evidence type="ECO:0000313" key="34">
    <source>
        <dbReference type="Proteomes" id="UP001186944"/>
    </source>
</evidence>
<keyword evidence="14 32" id="KW-0472">Membrane</keyword>
<comment type="catalytic activity">
    <reaction evidence="29">
        <text>sn-glycerol 3-phosphocholine + H2O = phosphocholine + glycerol + H(+)</text>
        <dbReference type="Rhea" id="RHEA:19545"/>
        <dbReference type="ChEBI" id="CHEBI:15377"/>
        <dbReference type="ChEBI" id="CHEBI:15378"/>
        <dbReference type="ChEBI" id="CHEBI:16870"/>
        <dbReference type="ChEBI" id="CHEBI:17754"/>
        <dbReference type="ChEBI" id="CHEBI:295975"/>
        <dbReference type="EC" id="3.1.4.38"/>
    </reaction>
    <physiologicalReaction direction="left-to-right" evidence="29">
        <dbReference type="Rhea" id="RHEA:19546"/>
    </physiologicalReaction>
</comment>
<evidence type="ECO:0000256" key="25">
    <source>
        <dbReference type="ARBA" id="ARBA00047600"/>
    </source>
</evidence>
<keyword evidence="7" id="KW-0336">GPI-anchor</keyword>
<dbReference type="EC" id="3.1.4.38" evidence="4"/>
<keyword evidence="5" id="KW-1003">Cell membrane</keyword>
<evidence type="ECO:0000256" key="4">
    <source>
        <dbReference type="ARBA" id="ARBA00012318"/>
    </source>
</evidence>
<evidence type="ECO:0000256" key="31">
    <source>
        <dbReference type="ARBA" id="ARBA00049320"/>
    </source>
</evidence>
<evidence type="ECO:0000256" key="18">
    <source>
        <dbReference type="ARBA" id="ARBA00031167"/>
    </source>
</evidence>
<dbReference type="GO" id="GO:0098552">
    <property type="term" value="C:side of membrane"/>
    <property type="evidence" value="ECO:0007669"/>
    <property type="project" value="UniProtKB-KW"/>
</dbReference>
<dbReference type="Gene3D" id="3.40.720.10">
    <property type="entry name" value="Alkaline Phosphatase, subunit A"/>
    <property type="match status" value="1"/>
</dbReference>
<dbReference type="Pfam" id="PF01663">
    <property type="entry name" value="Phosphodiest"/>
    <property type="match status" value="1"/>
</dbReference>
<keyword evidence="8" id="KW-0479">Metal-binding</keyword>
<keyword evidence="11" id="KW-0862">Zinc</keyword>
<comment type="catalytic activity">
    <reaction evidence="30">
        <text>1-(9Z,12Z)-octadecadienoyl-sn-glycero-3-phosphocholine + H2O = 1-(9Z,12Z-octadecadienoyl)-sn-glycerol + phosphocholine + H(+)</text>
        <dbReference type="Rhea" id="RHEA:41115"/>
        <dbReference type="ChEBI" id="CHEBI:15377"/>
        <dbReference type="ChEBI" id="CHEBI:15378"/>
        <dbReference type="ChEBI" id="CHEBI:28733"/>
        <dbReference type="ChEBI" id="CHEBI:75561"/>
        <dbReference type="ChEBI" id="CHEBI:295975"/>
    </reaction>
    <physiologicalReaction direction="left-to-right" evidence="30">
        <dbReference type="Rhea" id="RHEA:41116"/>
    </physiologicalReaction>
</comment>
<name>A0AA88XMN1_PINIB</name>
<evidence type="ECO:0000256" key="10">
    <source>
        <dbReference type="ARBA" id="ARBA00022801"/>
    </source>
</evidence>
<sequence length="408" mass="46136">MDGFRWDYIDLPDVSLPGFQQMFREGVRAKYMVSDFPTTSYPNYYSIMTGLHCESHGFVGNYMYDVGTGKEFLIGTNPDQYLPIWWDDGEPLWVTAEKQNKSTYFYYWPGCEVTIRGVDPTYCNVYTRPTYSADLATALSEGLQLFKNDSADIVVYLEALDKNGHMYGAASEKVKDSLRDIDLVIQTMLLNLSSMGLRDEVNVMIFSDHGMINRTGIANLTSFIDLDDLDEMLPEMNIISIWPKQGKTEKVISDITAANVPGVTVYRKGNIPDRWLLKGHKRTPPVMVVTDPANYVLTPKSPNVYEYPTGPMVGLHGFDNVHRDMRAMFAATGPAFNENKVIEPIKNIELYQVMCLILGINPAPHNGTWSNVKDMLKLDTSMATKRNTDVYVISLAFGFIFGIYRCIL</sequence>
<keyword evidence="13" id="KW-0443">Lipid metabolism</keyword>
<evidence type="ECO:0000256" key="32">
    <source>
        <dbReference type="SAM" id="Phobius"/>
    </source>
</evidence>
<evidence type="ECO:0000256" key="13">
    <source>
        <dbReference type="ARBA" id="ARBA00023098"/>
    </source>
</evidence>
<keyword evidence="12" id="KW-0442">Lipid degradation</keyword>
<evidence type="ECO:0000256" key="14">
    <source>
        <dbReference type="ARBA" id="ARBA00023136"/>
    </source>
</evidence>
<evidence type="ECO:0000256" key="19">
    <source>
        <dbReference type="ARBA" id="ARBA00032556"/>
    </source>
</evidence>
<evidence type="ECO:0000256" key="28">
    <source>
        <dbReference type="ARBA" id="ARBA00048234"/>
    </source>
</evidence>
<evidence type="ECO:0000256" key="16">
    <source>
        <dbReference type="ARBA" id="ARBA00023180"/>
    </source>
</evidence>
<comment type="catalytic activity">
    <reaction evidence="28">
        <text>sphing-4-enine-phosphocholine + H2O = sphing-4-enine + phosphocholine + H(+)</text>
        <dbReference type="Rhea" id="RHEA:41095"/>
        <dbReference type="ChEBI" id="CHEBI:15377"/>
        <dbReference type="ChEBI" id="CHEBI:15378"/>
        <dbReference type="ChEBI" id="CHEBI:57756"/>
        <dbReference type="ChEBI" id="CHEBI:58906"/>
        <dbReference type="ChEBI" id="CHEBI:295975"/>
    </reaction>
    <physiologicalReaction direction="left-to-right" evidence="28">
        <dbReference type="Rhea" id="RHEA:41096"/>
    </physiologicalReaction>
</comment>
<dbReference type="GO" id="GO:0047390">
    <property type="term" value="F:glycerophosphocholine cholinephosphodiesterase activity"/>
    <property type="evidence" value="ECO:0007669"/>
    <property type="project" value="UniProtKB-EC"/>
</dbReference>
<keyword evidence="10" id="KW-0378">Hydrolase</keyword>
<evidence type="ECO:0000256" key="2">
    <source>
        <dbReference type="ARBA" id="ARBA00004609"/>
    </source>
</evidence>
<comment type="subcellular location">
    <subcellularLocation>
        <location evidence="2">Cell membrane</location>
        <topology evidence="2">Lipid-anchor</topology>
        <topology evidence="2">GPI-anchor</topology>
    </subcellularLocation>
</comment>
<evidence type="ECO:0000256" key="24">
    <source>
        <dbReference type="ARBA" id="ARBA00047494"/>
    </source>
</evidence>
<dbReference type="Gene3D" id="3.30.1360.180">
    <property type="match status" value="1"/>
</dbReference>
<keyword evidence="17" id="KW-0449">Lipoprotein</keyword>
<comment type="function">
    <text evidence="20">Choline-specific glycerophosphodiesterase that hydrolyzes glycerophosphocholine (GPC) and lysophosphatidylcholine (LPC) and contributes to supplying choline to the cells. Has a preference for LPC with short (12:0 and 14:0) or polyunsaturated (18:2 and 20:4) fatty acids. In vitro, hydrolyzes only choline-containing lysophospholipids, such as sphingosylphosphorylcholine (SPC), platelet-activating factor (PAF) and lysoPAF, but not other lysophospholipids.</text>
</comment>
<dbReference type="CDD" id="cd16018">
    <property type="entry name" value="Enpp"/>
    <property type="match status" value="1"/>
</dbReference>
<dbReference type="PANTHER" id="PTHR10151">
    <property type="entry name" value="ECTONUCLEOTIDE PYROPHOSPHATASE/PHOSPHODIESTERASE"/>
    <property type="match status" value="1"/>
</dbReference>
<evidence type="ECO:0000256" key="12">
    <source>
        <dbReference type="ARBA" id="ARBA00022963"/>
    </source>
</evidence>
<evidence type="ECO:0000256" key="17">
    <source>
        <dbReference type="ARBA" id="ARBA00023288"/>
    </source>
</evidence>
<evidence type="ECO:0000256" key="26">
    <source>
        <dbReference type="ARBA" id="ARBA00047779"/>
    </source>
</evidence>
<feature type="transmembrane region" description="Helical" evidence="32">
    <location>
        <begin position="390"/>
        <end position="407"/>
    </location>
</feature>
<evidence type="ECO:0000256" key="21">
    <source>
        <dbReference type="ARBA" id="ARBA00047290"/>
    </source>
</evidence>
<gene>
    <name evidence="33" type="ORF">FSP39_005964</name>
</gene>
<evidence type="ECO:0000256" key="23">
    <source>
        <dbReference type="ARBA" id="ARBA00047482"/>
    </source>
</evidence>
<keyword evidence="9" id="KW-0732">Signal</keyword>
<evidence type="ECO:0000256" key="6">
    <source>
        <dbReference type="ARBA" id="ARBA00022553"/>
    </source>
</evidence>
<keyword evidence="32" id="KW-1133">Transmembrane helix</keyword>
<evidence type="ECO:0000256" key="20">
    <source>
        <dbReference type="ARBA" id="ARBA00046203"/>
    </source>
</evidence>
<evidence type="ECO:0000256" key="27">
    <source>
        <dbReference type="ARBA" id="ARBA00048209"/>
    </source>
</evidence>
<protein>
    <recommendedName>
        <fullName evidence="4">glycerophosphocholine cholinephosphodiesterase</fullName>
        <ecNumber evidence="4">3.1.4.38</ecNumber>
    </recommendedName>
    <alternativeName>
        <fullName evidence="19">Choline-specific glycerophosphodiester phosphodiesterase</fullName>
    </alternativeName>
    <alternativeName>
        <fullName evidence="18">Ectonucleotide pyrophosphatase/phosphodiesterase family member 6</fullName>
    </alternativeName>
</protein>
<reference evidence="33" key="1">
    <citation type="submission" date="2019-08" db="EMBL/GenBank/DDBJ databases">
        <title>The improved chromosome-level genome for the pearl oyster Pinctada fucata martensii using PacBio sequencing and Hi-C.</title>
        <authorList>
            <person name="Zheng Z."/>
        </authorList>
    </citation>
    <scope>NUCLEOTIDE SEQUENCE</scope>
    <source>
        <strain evidence="33">ZZ-2019</strain>
        <tissue evidence="33">Adductor muscle</tissue>
    </source>
</reference>
<keyword evidence="32" id="KW-0812">Transmembrane</keyword>
<comment type="catalytic activity">
    <reaction evidence="21">
        <text>1-dodecanoyl-sn-glycero-3-phosphocholine + H2O = 1-dodecanoyl-sn-glycerol + phosphocholine + H(+)</text>
        <dbReference type="Rhea" id="RHEA:41127"/>
        <dbReference type="ChEBI" id="CHEBI:15377"/>
        <dbReference type="ChEBI" id="CHEBI:15378"/>
        <dbReference type="ChEBI" id="CHEBI:74966"/>
        <dbReference type="ChEBI" id="CHEBI:75529"/>
        <dbReference type="ChEBI" id="CHEBI:295975"/>
    </reaction>
    <physiologicalReaction direction="left-to-right" evidence="21">
        <dbReference type="Rhea" id="RHEA:41128"/>
    </physiologicalReaction>
</comment>
<comment type="cofactor">
    <cofactor evidence="1">
        <name>Zn(2+)</name>
        <dbReference type="ChEBI" id="CHEBI:29105"/>
    </cofactor>
</comment>
<evidence type="ECO:0000256" key="11">
    <source>
        <dbReference type="ARBA" id="ARBA00022833"/>
    </source>
</evidence>
<evidence type="ECO:0000256" key="3">
    <source>
        <dbReference type="ARBA" id="ARBA00010594"/>
    </source>
</evidence>
<comment type="catalytic activity">
    <reaction evidence="27">
        <text>1-hexadecanoyl-sn-glycero-3-phosphocholine + H2O = 1-hexadecanoyl-sn-glycerol + phosphocholine + H(+)</text>
        <dbReference type="Rhea" id="RHEA:41119"/>
        <dbReference type="ChEBI" id="CHEBI:15377"/>
        <dbReference type="ChEBI" id="CHEBI:15378"/>
        <dbReference type="ChEBI" id="CHEBI:72998"/>
        <dbReference type="ChEBI" id="CHEBI:75542"/>
        <dbReference type="ChEBI" id="CHEBI:295975"/>
    </reaction>
    <physiologicalReaction direction="left-to-right" evidence="27">
        <dbReference type="Rhea" id="RHEA:41120"/>
    </physiologicalReaction>
</comment>
<keyword evidence="15" id="KW-1015">Disulfide bond</keyword>
<dbReference type="InterPro" id="IPR002591">
    <property type="entry name" value="Phosphodiest/P_Trfase"/>
</dbReference>
<dbReference type="GO" id="GO:0016042">
    <property type="term" value="P:lipid catabolic process"/>
    <property type="evidence" value="ECO:0007669"/>
    <property type="project" value="UniProtKB-KW"/>
</dbReference>
<keyword evidence="34" id="KW-1185">Reference proteome</keyword>
<evidence type="ECO:0000256" key="8">
    <source>
        <dbReference type="ARBA" id="ARBA00022723"/>
    </source>
</evidence>
<dbReference type="GO" id="GO:0005886">
    <property type="term" value="C:plasma membrane"/>
    <property type="evidence" value="ECO:0007669"/>
    <property type="project" value="UniProtKB-SubCell"/>
</dbReference>
<evidence type="ECO:0000256" key="15">
    <source>
        <dbReference type="ARBA" id="ARBA00023157"/>
    </source>
</evidence>
<dbReference type="SUPFAM" id="SSF53649">
    <property type="entry name" value="Alkaline phosphatase-like"/>
    <property type="match status" value="1"/>
</dbReference>
<comment type="caution">
    <text evidence="33">The sequence shown here is derived from an EMBL/GenBank/DDBJ whole genome shotgun (WGS) entry which is preliminary data.</text>
</comment>
<comment type="catalytic activity">
    <reaction evidence="26">
        <text>1-tetradecanoyl-sn-glycero-3-phosphocholine + H2O = 1-tetradecanoyl-sn-glycerol + phosphocholine + H(+)</text>
        <dbReference type="Rhea" id="RHEA:40999"/>
        <dbReference type="ChEBI" id="CHEBI:15377"/>
        <dbReference type="ChEBI" id="CHEBI:15378"/>
        <dbReference type="ChEBI" id="CHEBI:64489"/>
        <dbReference type="ChEBI" id="CHEBI:75536"/>
        <dbReference type="ChEBI" id="CHEBI:295975"/>
    </reaction>
    <physiologicalReaction direction="left-to-right" evidence="26">
        <dbReference type="Rhea" id="RHEA:41000"/>
    </physiologicalReaction>
</comment>
<accession>A0AA88XMN1</accession>
<evidence type="ECO:0000256" key="30">
    <source>
        <dbReference type="ARBA" id="ARBA00049092"/>
    </source>
</evidence>
<organism evidence="33 34">
    <name type="scientific">Pinctada imbricata</name>
    <name type="common">Atlantic pearl-oyster</name>
    <name type="synonym">Pinctada martensii</name>
    <dbReference type="NCBI Taxonomy" id="66713"/>
    <lineage>
        <taxon>Eukaryota</taxon>
        <taxon>Metazoa</taxon>
        <taxon>Spiralia</taxon>
        <taxon>Lophotrochozoa</taxon>
        <taxon>Mollusca</taxon>
        <taxon>Bivalvia</taxon>
        <taxon>Autobranchia</taxon>
        <taxon>Pteriomorphia</taxon>
        <taxon>Pterioida</taxon>
        <taxon>Pterioidea</taxon>
        <taxon>Pteriidae</taxon>
        <taxon>Pinctada</taxon>
    </lineage>
</organism>
<dbReference type="GO" id="GO:0046872">
    <property type="term" value="F:metal ion binding"/>
    <property type="evidence" value="ECO:0007669"/>
    <property type="project" value="UniProtKB-KW"/>
</dbReference>
<dbReference type="EMBL" id="VSWD01000013">
    <property type="protein sequence ID" value="KAK3083955.1"/>
    <property type="molecule type" value="Genomic_DNA"/>
</dbReference>
<dbReference type="AlphaFoldDB" id="A0AA88XMN1"/>
<dbReference type="InterPro" id="IPR017850">
    <property type="entry name" value="Alkaline_phosphatase_core_sf"/>
</dbReference>
<dbReference type="Proteomes" id="UP001186944">
    <property type="component" value="Unassembled WGS sequence"/>
</dbReference>
<evidence type="ECO:0000256" key="22">
    <source>
        <dbReference type="ARBA" id="ARBA00047322"/>
    </source>
</evidence>
<evidence type="ECO:0000313" key="33">
    <source>
        <dbReference type="EMBL" id="KAK3083955.1"/>
    </source>
</evidence>
<proteinExistence type="inferred from homology"/>
<evidence type="ECO:0000256" key="29">
    <source>
        <dbReference type="ARBA" id="ARBA00048703"/>
    </source>
</evidence>
<evidence type="ECO:0000256" key="7">
    <source>
        <dbReference type="ARBA" id="ARBA00022622"/>
    </source>
</evidence>
<dbReference type="PANTHER" id="PTHR10151:SF66">
    <property type="entry name" value="GLYCEROPHOSPHOCHOLINE CHOLINEPHOSPHODIESTERASE ENPP6"/>
    <property type="match status" value="1"/>
</dbReference>